<dbReference type="AlphaFoldDB" id="K9TP58"/>
<accession>K9TP58</accession>
<protein>
    <submittedName>
        <fullName evidence="1">Uncharacterized protein</fullName>
    </submittedName>
</protein>
<keyword evidence="2" id="KW-1185">Reference proteome</keyword>
<proteinExistence type="predicted"/>
<name>K9TP58_9CYAN</name>
<evidence type="ECO:0000313" key="1">
    <source>
        <dbReference type="EMBL" id="AFY84198.1"/>
    </source>
</evidence>
<organism evidence="1 2">
    <name type="scientific">Oscillatoria acuminata PCC 6304</name>
    <dbReference type="NCBI Taxonomy" id="56110"/>
    <lineage>
        <taxon>Bacteria</taxon>
        <taxon>Bacillati</taxon>
        <taxon>Cyanobacteriota</taxon>
        <taxon>Cyanophyceae</taxon>
        <taxon>Oscillatoriophycideae</taxon>
        <taxon>Oscillatoriales</taxon>
        <taxon>Oscillatoriaceae</taxon>
        <taxon>Oscillatoria</taxon>
    </lineage>
</organism>
<dbReference type="InParanoid" id="K9TP58"/>
<dbReference type="HOGENOM" id="CLU_3155623_0_0_3"/>
<sequence length="48" mass="5765">MDEIEIRLQCLFRVLIGISPFRLDRLLSENLTSTSVEFLELVHVYLRW</sequence>
<dbReference type="KEGG" id="oac:Oscil6304_4686"/>
<dbReference type="EMBL" id="CP003607">
    <property type="protein sequence ID" value="AFY84198.1"/>
    <property type="molecule type" value="Genomic_DNA"/>
</dbReference>
<reference evidence="1 2" key="1">
    <citation type="submission" date="2012-06" db="EMBL/GenBank/DDBJ databases">
        <title>Finished chromosome of genome of Oscillatoria acuminata PCC 6304.</title>
        <authorList>
            <consortium name="US DOE Joint Genome Institute"/>
            <person name="Gugger M."/>
            <person name="Coursin T."/>
            <person name="Rippka R."/>
            <person name="Tandeau De Marsac N."/>
            <person name="Huntemann M."/>
            <person name="Wei C.-L."/>
            <person name="Han J."/>
            <person name="Detter J.C."/>
            <person name="Han C."/>
            <person name="Tapia R."/>
            <person name="Davenport K."/>
            <person name="Daligault H."/>
            <person name="Erkkila T."/>
            <person name="Gu W."/>
            <person name="Munk A.C.C."/>
            <person name="Teshima H."/>
            <person name="Xu Y."/>
            <person name="Chain P."/>
            <person name="Chen A."/>
            <person name="Krypides N."/>
            <person name="Mavromatis K."/>
            <person name="Markowitz V."/>
            <person name="Szeto E."/>
            <person name="Ivanova N."/>
            <person name="Mikhailova N."/>
            <person name="Ovchinnikova G."/>
            <person name="Pagani I."/>
            <person name="Pati A."/>
            <person name="Goodwin L."/>
            <person name="Peters L."/>
            <person name="Pitluck S."/>
            <person name="Woyke T."/>
            <person name="Kerfeld C."/>
        </authorList>
    </citation>
    <scope>NUCLEOTIDE SEQUENCE [LARGE SCALE GENOMIC DNA]</scope>
    <source>
        <strain evidence="1 2">PCC 6304</strain>
    </source>
</reference>
<evidence type="ECO:0000313" key="2">
    <source>
        <dbReference type="Proteomes" id="UP000010367"/>
    </source>
</evidence>
<dbReference type="Proteomes" id="UP000010367">
    <property type="component" value="Chromosome"/>
</dbReference>
<gene>
    <name evidence="1" type="ORF">Oscil6304_4686</name>
</gene>